<dbReference type="Gene3D" id="3.40.50.720">
    <property type="entry name" value="NAD(P)-binding Rossmann-like Domain"/>
    <property type="match status" value="1"/>
</dbReference>
<proteinExistence type="predicted"/>
<dbReference type="PANTHER" id="PTHR43000">
    <property type="entry name" value="DTDP-D-GLUCOSE 4,6-DEHYDRATASE-RELATED"/>
    <property type="match status" value="1"/>
</dbReference>
<reference evidence="2 3" key="1">
    <citation type="journal article" date="2016" name="Sci. Rep.">
        <title>Metabolic traits of an uncultured archaeal lineage -MSBL1- from brine pools of the Red Sea.</title>
        <authorList>
            <person name="Mwirichia R."/>
            <person name="Alam I."/>
            <person name="Rashid M."/>
            <person name="Vinu M."/>
            <person name="Ba-Alawi W."/>
            <person name="Anthony Kamau A."/>
            <person name="Kamanda Ngugi D."/>
            <person name="Goker M."/>
            <person name="Klenk H.P."/>
            <person name="Bajic V."/>
            <person name="Stingl U."/>
        </authorList>
    </citation>
    <scope>NUCLEOTIDE SEQUENCE [LARGE SCALE GENOMIC DNA]</scope>
    <source>
        <strain evidence="2">SCGC-AAA382C18</strain>
    </source>
</reference>
<evidence type="ECO:0000313" key="2">
    <source>
        <dbReference type="EMBL" id="KXB07498.1"/>
    </source>
</evidence>
<dbReference type="InterPro" id="IPR016040">
    <property type="entry name" value="NAD(P)-bd_dom"/>
</dbReference>
<feature type="domain" description="NAD(P)-binding" evidence="1">
    <location>
        <begin position="9"/>
        <end position="302"/>
    </location>
</feature>
<comment type="caution">
    <text evidence="2">The sequence shown here is derived from an EMBL/GenBank/DDBJ whole genome shotgun (WGS) entry which is preliminary data.</text>
</comment>
<organism evidence="2 3">
    <name type="scientific">candidate division MSBL1 archaeon SCGC-AAA382C18</name>
    <dbReference type="NCBI Taxonomy" id="1698281"/>
    <lineage>
        <taxon>Archaea</taxon>
        <taxon>Methanobacteriati</taxon>
        <taxon>Methanobacteriota</taxon>
        <taxon>candidate division MSBL1</taxon>
    </lineage>
</organism>
<evidence type="ECO:0000259" key="1">
    <source>
        <dbReference type="Pfam" id="PF16363"/>
    </source>
</evidence>
<dbReference type="PATRIC" id="fig|1698281.3.peg.26"/>
<protein>
    <recommendedName>
        <fullName evidence="1">NAD(P)-binding domain-containing protein</fullName>
    </recommendedName>
</protein>
<dbReference type="PROSITE" id="PS00061">
    <property type="entry name" value="ADH_SHORT"/>
    <property type="match status" value="1"/>
</dbReference>
<dbReference type="InterPro" id="IPR020904">
    <property type="entry name" value="Sc_DH/Rdtase_CS"/>
</dbReference>
<evidence type="ECO:0000313" key="3">
    <source>
        <dbReference type="Proteomes" id="UP000070404"/>
    </source>
</evidence>
<name>A0A133VM15_9EURY</name>
<dbReference type="EMBL" id="LHYF01000001">
    <property type="protein sequence ID" value="KXB07498.1"/>
    <property type="molecule type" value="Genomic_DNA"/>
</dbReference>
<accession>A0A133VM15</accession>
<dbReference type="InterPro" id="IPR036291">
    <property type="entry name" value="NAD(P)-bd_dom_sf"/>
</dbReference>
<sequence length="313" mass="34639">MKIGDRKVLVTGGAGFIGSHLVDRLVKEGAEVVVVDNLRDGRRENLSSSIDEIEFREADVRDQEAIKEIVEEVETIFHLAANANVPNSVENPEYDFETNAGGTFNILRASLDNDLDSIVFASSAAVYGEPKYTPIDEEHPVQPISPYGGSKAAAENIGFSLHETYGVPFTTLRIFNSCGPRQDRYVMYDFLKKLDRNPEELEVLGTGEQVRSFCHVKETADAFVRAAERDTAGDVFNIGTDESITIAELAEKTVEICNLEDKTEIRCTGESWEGDIKRLKPEISKAKRELGFEPSIGLETILIDLKSYLEGGL</sequence>
<dbReference type="Pfam" id="PF16363">
    <property type="entry name" value="GDP_Man_Dehyd"/>
    <property type="match status" value="1"/>
</dbReference>
<dbReference type="AlphaFoldDB" id="A0A133VM15"/>
<gene>
    <name evidence="2" type="ORF">AKJ52_00105</name>
</gene>
<keyword evidence="3" id="KW-1185">Reference proteome</keyword>
<dbReference type="Proteomes" id="UP000070404">
    <property type="component" value="Unassembled WGS sequence"/>
</dbReference>
<dbReference type="SUPFAM" id="SSF51735">
    <property type="entry name" value="NAD(P)-binding Rossmann-fold domains"/>
    <property type="match status" value="1"/>
</dbReference>